<evidence type="ECO:0000313" key="1">
    <source>
        <dbReference type="EMBL" id="UJO19918.1"/>
    </source>
</evidence>
<keyword evidence="2" id="KW-1185">Reference proteome</keyword>
<dbReference type="OrthoDB" id="3647541at2759"/>
<proteinExistence type="predicted"/>
<dbReference type="Proteomes" id="UP000756132">
    <property type="component" value="Chromosome 7"/>
</dbReference>
<sequence length="451" mass="51835">MQNMLSRDWFGRAWVLQEAVLARHAVIRCGRFEEDWKVFCAFVCDYRRYYRDDARGLVKGTWQYNGLDGNRDRMNLAMSKELEMLRWINLPFSIATISAARTDGLEIPILQLLGYVRLQSATDARDKVYAIMGLLSEDQRSRLPRPDYDAEVMEVYIALAASVVLSSRSLDVLAWKNPYVEPFFTGMPSWVPDWRSLQEAGNVGNERVQMPVISPRHGAEPFGTYDPVHNASLYPISPYNFDFTNERVLHARGVHVDAVADWSEQIGGLDSLPPPRYKEDFTFHQEQILDSPLRDMRTKLVDSNTLTSDAFWRIVSHDQYIKRLNRYRSETRRLGKEGYTTLGGVKFPPVTPEDEEAILKLEYRSGIELKGARDLILRTRTGYWGAFPRNTRPGDTVVVLFGARKPVLLRKHRSFHVFVGECYVHGIMGGEVMLGKQIQNYEAETEVFHIA</sequence>
<dbReference type="PANTHER" id="PTHR24148">
    <property type="entry name" value="ANKYRIN REPEAT DOMAIN-CONTAINING PROTEIN 39 HOMOLOG-RELATED"/>
    <property type="match status" value="1"/>
</dbReference>
<reference evidence="1" key="1">
    <citation type="submission" date="2021-12" db="EMBL/GenBank/DDBJ databases">
        <authorList>
            <person name="Zaccaron A."/>
            <person name="Stergiopoulos I."/>
        </authorList>
    </citation>
    <scope>NUCLEOTIDE SEQUENCE</scope>
    <source>
        <strain evidence="1">Race5_Kim</strain>
    </source>
</reference>
<dbReference type="AlphaFoldDB" id="A0A9Q8PCF6"/>
<reference evidence="1" key="2">
    <citation type="journal article" date="2022" name="Microb. Genom.">
        <title>A chromosome-scale genome assembly of the tomato pathogen Cladosporium fulvum reveals a compartmentalized genome architecture and the presence of a dispensable chromosome.</title>
        <authorList>
            <person name="Zaccaron A.Z."/>
            <person name="Chen L.H."/>
            <person name="Samaras A."/>
            <person name="Stergiopoulos I."/>
        </authorList>
    </citation>
    <scope>NUCLEOTIDE SEQUENCE</scope>
    <source>
        <strain evidence="1">Race5_Kim</strain>
    </source>
</reference>
<dbReference type="RefSeq" id="XP_047764284.1">
    <property type="nucleotide sequence ID" value="XM_047909583.1"/>
</dbReference>
<name>A0A9Q8PCF6_PASFU</name>
<dbReference type="GeneID" id="71990313"/>
<dbReference type="EMBL" id="CP090169">
    <property type="protein sequence ID" value="UJO19918.1"/>
    <property type="molecule type" value="Genomic_DNA"/>
</dbReference>
<evidence type="ECO:0008006" key="3">
    <source>
        <dbReference type="Google" id="ProtNLM"/>
    </source>
</evidence>
<evidence type="ECO:0000313" key="2">
    <source>
        <dbReference type="Proteomes" id="UP000756132"/>
    </source>
</evidence>
<protein>
    <recommendedName>
        <fullName evidence="3">Heterokaryon incompatibility domain-containing protein</fullName>
    </recommendedName>
</protein>
<accession>A0A9Q8PCF6</accession>
<dbReference type="KEGG" id="ffu:CLAFUR5_10435"/>
<dbReference type="Pfam" id="PF26639">
    <property type="entry name" value="Het-6_barrel"/>
    <property type="match status" value="1"/>
</dbReference>
<dbReference type="InterPro" id="IPR052895">
    <property type="entry name" value="HetReg/Transcr_Mod"/>
</dbReference>
<dbReference type="PANTHER" id="PTHR24148:SF64">
    <property type="entry name" value="HETEROKARYON INCOMPATIBILITY DOMAIN-CONTAINING PROTEIN"/>
    <property type="match status" value="1"/>
</dbReference>
<organism evidence="1 2">
    <name type="scientific">Passalora fulva</name>
    <name type="common">Tomato leaf mold</name>
    <name type="synonym">Cladosporium fulvum</name>
    <dbReference type="NCBI Taxonomy" id="5499"/>
    <lineage>
        <taxon>Eukaryota</taxon>
        <taxon>Fungi</taxon>
        <taxon>Dikarya</taxon>
        <taxon>Ascomycota</taxon>
        <taxon>Pezizomycotina</taxon>
        <taxon>Dothideomycetes</taxon>
        <taxon>Dothideomycetidae</taxon>
        <taxon>Mycosphaerellales</taxon>
        <taxon>Mycosphaerellaceae</taxon>
        <taxon>Fulvia</taxon>
    </lineage>
</organism>
<gene>
    <name evidence="1" type="ORF">CLAFUR5_10435</name>
</gene>